<accession>A0ABP0H730</accession>
<sequence>MGEVVRVPTDKLMEEQRNGAPVVLCMWLCVPACCCFWIPMLFFMGAANVLPICPNYDSFTIWMKTYGLAPTLCAIAVQFLVTLTACCRNHCLFKLALRLQVLTGLVGVGLMAWGWVEYSQTEETPCVGTGDINPRTLALVFLIFGSIGAPGVLTAALMRGCCGDVNERKMVNGSDTGVMP</sequence>
<proteinExistence type="predicted"/>
<name>A0ABP0H730_9DINO</name>
<reference evidence="1 2" key="1">
    <citation type="submission" date="2024-02" db="EMBL/GenBank/DDBJ databases">
        <authorList>
            <person name="Chen Y."/>
            <person name="Shah S."/>
            <person name="Dougan E. K."/>
            <person name="Thang M."/>
            <person name="Chan C."/>
        </authorList>
    </citation>
    <scope>NUCLEOTIDE SEQUENCE [LARGE SCALE GENOMIC DNA]</scope>
</reference>
<protein>
    <submittedName>
        <fullName evidence="1">Uncharacterized protein</fullName>
    </submittedName>
</protein>
<organism evidence="1 2">
    <name type="scientific">Durusdinium trenchii</name>
    <dbReference type="NCBI Taxonomy" id="1381693"/>
    <lineage>
        <taxon>Eukaryota</taxon>
        <taxon>Sar</taxon>
        <taxon>Alveolata</taxon>
        <taxon>Dinophyceae</taxon>
        <taxon>Suessiales</taxon>
        <taxon>Symbiodiniaceae</taxon>
        <taxon>Durusdinium</taxon>
    </lineage>
</organism>
<dbReference type="Proteomes" id="UP001642484">
    <property type="component" value="Unassembled WGS sequence"/>
</dbReference>
<comment type="caution">
    <text evidence="1">The sequence shown here is derived from an EMBL/GenBank/DDBJ whole genome shotgun (WGS) entry which is preliminary data.</text>
</comment>
<evidence type="ECO:0000313" key="2">
    <source>
        <dbReference type="Proteomes" id="UP001642484"/>
    </source>
</evidence>
<gene>
    <name evidence="1" type="ORF">CCMP2556_LOCUS198</name>
</gene>
<keyword evidence="2" id="KW-1185">Reference proteome</keyword>
<dbReference type="EMBL" id="CAXAMN010000002">
    <property type="protein sequence ID" value="CAK8985608.1"/>
    <property type="molecule type" value="Genomic_DNA"/>
</dbReference>
<evidence type="ECO:0000313" key="1">
    <source>
        <dbReference type="EMBL" id="CAK8985608.1"/>
    </source>
</evidence>